<feature type="transmembrane region" description="Helical" evidence="1">
    <location>
        <begin position="79"/>
        <end position="100"/>
    </location>
</feature>
<dbReference type="Pfam" id="PF24400">
    <property type="entry name" value="DUF7544"/>
    <property type="match status" value="1"/>
</dbReference>
<evidence type="ECO:0000256" key="1">
    <source>
        <dbReference type="SAM" id="Phobius"/>
    </source>
</evidence>
<reference evidence="2" key="1">
    <citation type="journal article" date="2015" name="Nature">
        <title>Complex archaea that bridge the gap between prokaryotes and eukaryotes.</title>
        <authorList>
            <person name="Spang A."/>
            <person name="Saw J.H."/>
            <person name="Jorgensen S.L."/>
            <person name="Zaremba-Niedzwiedzka K."/>
            <person name="Martijn J."/>
            <person name="Lind A.E."/>
            <person name="van Eijk R."/>
            <person name="Schleper C."/>
            <person name="Guy L."/>
            <person name="Ettema T.J."/>
        </authorList>
    </citation>
    <scope>NUCLEOTIDE SEQUENCE</scope>
</reference>
<sequence>MNIEYFEPFSRAWNRMKIALFKPLDLHKWFIMGFSAFLAGLTEGPRNSGSSGWRKNTSFREFFDFPNKAWEWLISHPGWFIGIVFIVIFLIILGVILIWLSSRGKFMFLDNVVHDRAEIAKPWKRYRTEGNSLFLWRLCFALICIGLFTSYIIFFFTTAYHLYKDSYNEAVPVFLIVVMSFLFILTAVFVGFISMFLNNFVVPIMYKKNIKTTQAWSRFLSLLKRYPFHFILYGFILFLLAILSVIAVAVAGLLTCCVGFLLLIIPYIGTVVTLPIWYTFRAFSLEFLAQFDPEYELFPPSGESSASAPA</sequence>
<keyword evidence="1" id="KW-0472">Membrane</keyword>
<accession>A0A0F9MEP0</accession>
<feature type="transmembrane region" description="Helical" evidence="1">
    <location>
        <begin position="174"/>
        <end position="201"/>
    </location>
</feature>
<evidence type="ECO:0008006" key="3">
    <source>
        <dbReference type="Google" id="ProtNLM"/>
    </source>
</evidence>
<organism evidence="2">
    <name type="scientific">marine sediment metagenome</name>
    <dbReference type="NCBI Taxonomy" id="412755"/>
    <lineage>
        <taxon>unclassified sequences</taxon>
        <taxon>metagenomes</taxon>
        <taxon>ecological metagenomes</taxon>
    </lineage>
</organism>
<gene>
    <name evidence="2" type="ORF">LCGC14_1393690</name>
</gene>
<keyword evidence="1" id="KW-0812">Transmembrane</keyword>
<evidence type="ECO:0000313" key="2">
    <source>
        <dbReference type="EMBL" id="KKM75095.1"/>
    </source>
</evidence>
<dbReference type="InterPro" id="IPR055966">
    <property type="entry name" value="DUF7544"/>
</dbReference>
<protein>
    <recommendedName>
        <fullName evidence="3">Glycerophosphoryl diester phosphodiesterase membrane domain-containing protein</fullName>
    </recommendedName>
</protein>
<feature type="transmembrane region" description="Helical" evidence="1">
    <location>
        <begin position="230"/>
        <end position="254"/>
    </location>
</feature>
<proteinExistence type="predicted"/>
<name>A0A0F9MEP0_9ZZZZ</name>
<feature type="transmembrane region" description="Helical" evidence="1">
    <location>
        <begin position="134"/>
        <end position="154"/>
    </location>
</feature>
<dbReference type="EMBL" id="LAZR01009034">
    <property type="protein sequence ID" value="KKM75095.1"/>
    <property type="molecule type" value="Genomic_DNA"/>
</dbReference>
<keyword evidence="1" id="KW-1133">Transmembrane helix</keyword>
<dbReference type="AlphaFoldDB" id="A0A0F9MEP0"/>
<comment type="caution">
    <text evidence="2">The sequence shown here is derived from an EMBL/GenBank/DDBJ whole genome shotgun (WGS) entry which is preliminary data.</text>
</comment>
<feature type="transmembrane region" description="Helical" evidence="1">
    <location>
        <begin position="260"/>
        <end position="280"/>
    </location>
</feature>